<dbReference type="EC" id="2.7.13.3" evidence="3"/>
<feature type="transmembrane region" description="Helical" evidence="17">
    <location>
        <begin position="290"/>
        <end position="314"/>
    </location>
</feature>
<dbReference type="SMART" id="SM00388">
    <property type="entry name" value="HisKA"/>
    <property type="match status" value="1"/>
</dbReference>
<evidence type="ECO:0000256" key="1">
    <source>
        <dbReference type="ARBA" id="ARBA00000085"/>
    </source>
</evidence>
<organism evidence="22 23">
    <name type="scientific">Pseudoalteromonas rhizosphaerae</name>
    <dbReference type="NCBI Taxonomy" id="2518973"/>
    <lineage>
        <taxon>Bacteria</taxon>
        <taxon>Pseudomonadati</taxon>
        <taxon>Pseudomonadota</taxon>
        <taxon>Gammaproteobacteria</taxon>
        <taxon>Alteromonadales</taxon>
        <taxon>Pseudoalteromonadaceae</taxon>
        <taxon>Pseudoalteromonas</taxon>
    </lineage>
</organism>
<evidence type="ECO:0000259" key="20">
    <source>
        <dbReference type="PROSITE" id="PS50885"/>
    </source>
</evidence>
<reference evidence="22 23" key="1">
    <citation type="submission" date="2024-11" db="EMBL/GenBank/DDBJ databases">
        <title>The Natural Products Discovery Center: Release of the First 8490 Sequenced Strains for Exploring Actinobacteria Biosynthetic Diversity.</title>
        <authorList>
            <person name="Kalkreuter E."/>
            <person name="Kautsar S.A."/>
            <person name="Yang D."/>
            <person name="Bader C.D."/>
            <person name="Teijaro C.N."/>
            <person name="Fluegel L."/>
            <person name="Davis C.M."/>
            <person name="Simpson J.R."/>
            <person name="Lauterbach L."/>
            <person name="Steele A.D."/>
            <person name="Gui C."/>
            <person name="Meng S."/>
            <person name="Li G."/>
            <person name="Viehrig K."/>
            <person name="Ye F."/>
            <person name="Su P."/>
            <person name="Kiefer A.F."/>
            <person name="Nichols A."/>
            <person name="Cepeda A.J."/>
            <person name="Yan W."/>
            <person name="Fan B."/>
            <person name="Jiang Y."/>
            <person name="Adhikari A."/>
            <person name="Zheng C.-J."/>
            <person name="Schuster L."/>
            <person name="Cowan T.M."/>
            <person name="Smanski M.J."/>
            <person name="Chevrette M.G."/>
            <person name="De Carvalho L.P.S."/>
            <person name="Shen B."/>
        </authorList>
    </citation>
    <scope>NUCLEOTIDE SEQUENCE [LARGE SCALE GENOMIC DNA]</scope>
    <source>
        <strain evidence="22 23">NPDC078403</strain>
    </source>
</reference>
<sequence length="893" mass="100379">MRTSKLSIRLLWYITPLVILPLLFLGGFTLTNVTSSTQKQAELIVSRFVEQQQQKMFNYIDSFHSTTKLLSASPVLSDFLADDLRDNGNYTRRLGALMDVFASYSEAYPDIVSVNLVSPDGQSDAYYSSNLNTAPTSYPFFSQVLQSNLRQQQFMVQKQDGTTSLYFIQRIYSADYYLKRPQQLGFIVLHVEPSILNTSILEAPYNNTLNLLLTSNGKILFSSDYNKRGQYISEYELQQIHDLADLGKLSTIELSSIDKVERMIYAIQMSGGYYYVSTIPKALLYQSGKAISLITALIVIISVITLPMLIFIVVRNLLLNPIELLGAASHRVGDGDLSVYLPAHNNDEVGVLFNDFNHMVNQIRHYQDELEEYKHHLEDKVESRTKALETMNSQLEVAIAQAEQANQLKSRFLANMSHEIRTPLTAIMGFTEQLLHSQNTTGDAWHLNTILRNSKHLLELINNILDLSKIEAEKLAVEKEPLDIVQLIHDIDSIIRPLSQEKKLNCNINFHLPLPRIINSDSTRLKQILINIASNAVKFTEQGLIELDITYNSDLQLIEFAIKDSGIGMSEREVERVFKPFEQADTTTTRRFGGTGLGLCISKNLAQLLGGDVYVTSTPGQGSCFCVQIACNLPADKQQTVPMLTELSQLTPAKDLQLSFAENSFDANILVAEDNPDNQVLIKLLLQTWGLEPDIANNGAEAVEMALVNDYQLIIMDMQMPVMGGLEATQMLRHAAYDGPIIALTANVMKDDVNTYLQAGCDEALAKPIDKDALESVLVSYLNIEKDSQNKWDSLLNSEKFQQINDNYRLKLPGYLTDVTQLYNNGEWEQLRALAHSLKGSAGCFGFSNIHHAAATLEDNLRGRDHNRRDYLALSLIEAIKYTLQQEQSLTKK</sequence>
<evidence type="ECO:0000313" key="23">
    <source>
        <dbReference type="Proteomes" id="UP001620262"/>
    </source>
</evidence>
<evidence type="ECO:0000313" key="22">
    <source>
        <dbReference type="EMBL" id="MFK3865242.1"/>
    </source>
</evidence>
<dbReference type="EMBL" id="JBJDOT010000022">
    <property type="protein sequence ID" value="MFK3865242.1"/>
    <property type="molecule type" value="Genomic_DNA"/>
</dbReference>
<keyword evidence="4" id="KW-1003">Cell membrane</keyword>
<dbReference type="Pfam" id="PF00672">
    <property type="entry name" value="HAMP"/>
    <property type="match status" value="1"/>
</dbReference>
<dbReference type="InterPro" id="IPR036097">
    <property type="entry name" value="HisK_dim/P_sf"/>
</dbReference>
<keyword evidence="10 22" id="KW-0067">ATP-binding</keyword>
<gene>
    <name evidence="22" type="ORF">ACI2JU_15395</name>
</gene>
<dbReference type="CDD" id="cd00088">
    <property type="entry name" value="HPT"/>
    <property type="match status" value="1"/>
</dbReference>
<evidence type="ECO:0000256" key="9">
    <source>
        <dbReference type="ARBA" id="ARBA00022777"/>
    </source>
</evidence>
<dbReference type="PROSITE" id="PS50894">
    <property type="entry name" value="HPT"/>
    <property type="match status" value="1"/>
</dbReference>
<dbReference type="InterPro" id="IPR011006">
    <property type="entry name" value="CheY-like_superfamily"/>
</dbReference>
<name>A0ABW8KZN8_9GAMM</name>
<feature type="modified residue" description="4-aspartylphosphate" evidence="15">
    <location>
        <position position="717"/>
    </location>
</feature>
<evidence type="ECO:0000256" key="8">
    <source>
        <dbReference type="ARBA" id="ARBA00022692"/>
    </source>
</evidence>
<comment type="catalytic activity">
    <reaction evidence="1">
        <text>ATP + protein L-histidine = ADP + protein N-phospho-L-histidine.</text>
        <dbReference type="EC" id="2.7.13.3"/>
    </reaction>
</comment>
<keyword evidence="6 15" id="KW-0597">Phosphoprotein</keyword>
<dbReference type="SUPFAM" id="SSF52172">
    <property type="entry name" value="CheY-like"/>
    <property type="match status" value="1"/>
</dbReference>
<accession>A0ABW8KZN8</accession>
<dbReference type="PANTHER" id="PTHR43047">
    <property type="entry name" value="TWO-COMPONENT HISTIDINE PROTEIN KINASE"/>
    <property type="match status" value="1"/>
</dbReference>
<feature type="coiled-coil region" evidence="16">
    <location>
        <begin position="363"/>
        <end position="408"/>
    </location>
</feature>
<dbReference type="Gene3D" id="3.40.50.2300">
    <property type="match status" value="1"/>
</dbReference>
<feature type="domain" description="Response regulatory" evidence="19">
    <location>
        <begin position="668"/>
        <end position="782"/>
    </location>
</feature>
<dbReference type="SMART" id="SM00387">
    <property type="entry name" value="HATPase_c"/>
    <property type="match status" value="1"/>
</dbReference>
<evidence type="ECO:0000256" key="17">
    <source>
        <dbReference type="SAM" id="Phobius"/>
    </source>
</evidence>
<evidence type="ECO:0000259" key="19">
    <source>
        <dbReference type="PROSITE" id="PS50110"/>
    </source>
</evidence>
<dbReference type="Pfam" id="PF00512">
    <property type="entry name" value="HisKA"/>
    <property type="match status" value="1"/>
</dbReference>
<evidence type="ECO:0000256" key="16">
    <source>
        <dbReference type="SAM" id="Coils"/>
    </source>
</evidence>
<dbReference type="InterPro" id="IPR036890">
    <property type="entry name" value="HATPase_C_sf"/>
</dbReference>
<evidence type="ECO:0000256" key="6">
    <source>
        <dbReference type="ARBA" id="ARBA00022553"/>
    </source>
</evidence>
<dbReference type="SUPFAM" id="SSF47226">
    <property type="entry name" value="Histidine-containing phosphotransfer domain, HPT domain"/>
    <property type="match status" value="1"/>
</dbReference>
<feature type="domain" description="HAMP" evidence="20">
    <location>
        <begin position="316"/>
        <end position="368"/>
    </location>
</feature>
<dbReference type="PRINTS" id="PR00344">
    <property type="entry name" value="BCTRLSENSOR"/>
</dbReference>
<keyword evidence="8 17" id="KW-0812">Transmembrane</keyword>
<keyword evidence="10 22" id="KW-0547">Nucleotide-binding</keyword>
<dbReference type="InterPro" id="IPR001789">
    <property type="entry name" value="Sig_transdc_resp-reg_receiver"/>
</dbReference>
<evidence type="ECO:0000256" key="11">
    <source>
        <dbReference type="ARBA" id="ARBA00022989"/>
    </source>
</evidence>
<dbReference type="InterPro" id="IPR003661">
    <property type="entry name" value="HisK_dim/P_dom"/>
</dbReference>
<dbReference type="InterPro" id="IPR036641">
    <property type="entry name" value="HPT_dom_sf"/>
</dbReference>
<dbReference type="CDD" id="cd17546">
    <property type="entry name" value="REC_hyHK_CKI1_RcsC-like"/>
    <property type="match status" value="1"/>
</dbReference>
<feature type="transmembrane region" description="Helical" evidence="17">
    <location>
        <begin position="12"/>
        <end position="30"/>
    </location>
</feature>
<dbReference type="InterPro" id="IPR003660">
    <property type="entry name" value="HAMP_dom"/>
</dbReference>
<feature type="modified residue" description="Phosphohistidine" evidence="14">
    <location>
        <position position="836"/>
    </location>
</feature>
<dbReference type="SMART" id="SM00304">
    <property type="entry name" value="HAMP"/>
    <property type="match status" value="1"/>
</dbReference>
<dbReference type="Pfam" id="PF02518">
    <property type="entry name" value="HATPase_c"/>
    <property type="match status" value="1"/>
</dbReference>
<keyword evidence="5" id="KW-0997">Cell inner membrane</keyword>
<dbReference type="CDD" id="cd06225">
    <property type="entry name" value="HAMP"/>
    <property type="match status" value="1"/>
</dbReference>
<dbReference type="PROSITE" id="PS50109">
    <property type="entry name" value="HIS_KIN"/>
    <property type="match status" value="1"/>
</dbReference>
<dbReference type="Gene3D" id="3.30.565.10">
    <property type="entry name" value="Histidine kinase-like ATPase, C-terminal domain"/>
    <property type="match status" value="1"/>
</dbReference>
<dbReference type="InterPro" id="IPR005467">
    <property type="entry name" value="His_kinase_dom"/>
</dbReference>
<keyword evidence="9" id="KW-0418">Kinase</keyword>
<evidence type="ECO:0000256" key="10">
    <source>
        <dbReference type="ARBA" id="ARBA00022840"/>
    </source>
</evidence>
<dbReference type="InterPro" id="IPR003594">
    <property type="entry name" value="HATPase_dom"/>
</dbReference>
<dbReference type="PANTHER" id="PTHR43047:SF72">
    <property type="entry name" value="OSMOSENSING HISTIDINE PROTEIN KINASE SLN1"/>
    <property type="match status" value="1"/>
</dbReference>
<comment type="subcellular location">
    <subcellularLocation>
        <location evidence="2">Cell inner membrane</location>
        <topology evidence="2">Multi-pass membrane protein</topology>
    </subcellularLocation>
</comment>
<dbReference type="Pfam" id="PF00072">
    <property type="entry name" value="Response_reg"/>
    <property type="match status" value="1"/>
</dbReference>
<dbReference type="SUPFAM" id="SSF47384">
    <property type="entry name" value="Homodimeric domain of signal transducing histidine kinase"/>
    <property type="match status" value="1"/>
</dbReference>
<keyword evidence="23" id="KW-1185">Reference proteome</keyword>
<dbReference type="SUPFAM" id="SSF158472">
    <property type="entry name" value="HAMP domain-like"/>
    <property type="match status" value="1"/>
</dbReference>
<evidence type="ECO:0000259" key="21">
    <source>
        <dbReference type="PROSITE" id="PS50894"/>
    </source>
</evidence>
<dbReference type="PROSITE" id="PS50885">
    <property type="entry name" value="HAMP"/>
    <property type="match status" value="1"/>
</dbReference>
<dbReference type="SMART" id="SM00073">
    <property type="entry name" value="HPT"/>
    <property type="match status" value="1"/>
</dbReference>
<evidence type="ECO:0000256" key="2">
    <source>
        <dbReference type="ARBA" id="ARBA00004429"/>
    </source>
</evidence>
<evidence type="ECO:0000256" key="15">
    <source>
        <dbReference type="PROSITE-ProRule" id="PRU00169"/>
    </source>
</evidence>
<dbReference type="SMART" id="SM00448">
    <property type="entry name" value="REC"/>
    <property type="match status" value="1"/>
</dbReference>
<keyword evidence="12" id="KW-0902">Two-component regulatory system</keyword>
<comment type="caution">
    <text evidence="22">The sequence shown here is derived from an EMBL/GenBank/DDBJ whole genome shotgun (WGS) entry which is preliminary data.</text>
</comment>
<dbReference type="Gene3D" id="6.10.340.10">
    <property type="match status" value="1"/>
</dbReference>
<evidence type="ECO:0000256" key="14">
    <source>
        <dbReference type="PROSITE-ProRule" id="PRU00110"/>
    </source>
</evidence>
<dbReference type="SUPFAM" id="SSF55874">
    <property type="entry name" value="ATPase domain of HSP90 chaperone/DNA topoisomerase II/histidine kinase"/>
    <property type="match status" value="1"/>
</dbReference>
<evidence type="ECO:0000256" key="4">
    <source>
        <dbReference type="ARBA" id="ARBA00022475"/>
    </source>
</evidence>
<proteinExistence type="predicted"/>
<dbReference type="Gene3D" id="1.10.287.130">
    <property type="match status" value="1"/>
</dbReference>
<dbReference type="GO" id="GO:0005524">
    <property type="term" value="F:ATP binding"/>
    <property type="evidence" value="ECO:0007669"/>
    <property type="project" value="UniProtKB-KW"/>
</dbReference>
<keyword evidence="13 17" id="KW-0472">Membrane</keyword>
<evidence type="ECO:0000256" key="3">
    <source>
        <dbReference type="ARBA" id="ARBA00012438"/>
    </source>
</evidence>
<dbReference type="Gene3D" id="1.20.120.160">
    <property type="entry name" value="HPT domain"/>
    <property type="match status" value="1"/>
</dbReference>
<evidence type="ECO:0000256" key="13">
    <source>
        <dbReference type="ARBA" id="ARBA00023136"/>
    </source>
</evidence>
<feature type="domain" description="HPt" evidence="21">
    <location>
        <begin position="797"/>
        <end position="893"/>
    </location>
</feature>
<keyword evidence="7" id="KW-0808">Transferase</keyword>
<evidence type="ECO:0000256" key="12">
    <source>
        <dbReference type="ARBA" id="ARBA00023012"/>
    </source>
</evidence>
<keyword evidence="11 17" id="KW-1133">Transmembrane helix</keyword>
<evidence type="ECO:0000256" key="5">
    <source>
        <dbReference type="ARBA" id="ARBA00022519"/>
    </source>
</evidence>
<dbReference type="InterPro" id="IPR008207">
    <property type="entry name" value="Sig_transdc_His_kin_Hpt_dom"/>
</dbReference>
<dbReference type="Proteomes" id="UP001620262">
    <property type="component" value="Unassembled WGS sequence"/>
</dbReference>
<evidence type="ECO:0000256" key="7">
    <source>
        <dbReference type="ARBA" id="ARBA00022679"/>
    </source>
</evidence>
<dbReference type="Pfam" id="PF01627">
    <property type="entry name" value="Hpt"/>
    <property type="match status" value="1"/>
</dbReference>
<dbReference type="InterPro" id="IPR004358">
    <property type="entry name" value="Sig_transdc_His_kin-like_C"/>
</dbReference>
<keyword evidence="16" id="KW-0175">Coiled coil</keyword>
<protein>
    <recommendedName>
        <fullName evidence="3">histidine kinase</fullName>
        <ecNumber evidence="3">2.7.13.3</ecNumber>
    </recommendedName>
</protein>
<evidence type="ECO:0000259" key="18">
    <source>
        <dbReference type="PROSITE" id="PS50109"/>
    </source>
</evidence>
<dbReference type="RefSeq" id="WP_404675885.1">
    <property type="nucleotide sequence ID" value="NZ_JBJDOT010000022.1"/>
</dbReference>
<feature type="domain" description="Histidine kinase" evidence="18">
    <location>
        <begin position="415"/>
        <end position="633"/>
    </location>
</feature>
<dbReference type="PROSITE" id="PS50110">
    <property type="entry name" value="RESPONSE_REGULATORY"/>
    <property type="match status" value="1"/>
</dbReference>
<dbReference type="CDD" id="cd00082">
    <property type="entry name" value="HisKA"/>
    <property type="match status" value="1"/>
</dbReference>